<proteinExistence type="predicted"/>
<evidence type="ECO:0000313" key="2">
    <source>
        <dbReference type="EMBL" id="OWR52115.1"/>
    </source>
</evidence>
<sequence>MRRTLLSGRADSPEEFHNYNRPPPHAPRPPPFTSKLQLLVYFSRVLKPPISDVNESASGNENCPEHYSPYRVNSDTRILCALCERPAGASRRLRSEGEGVRGRGAGPGLDAKRLSRRRRASYTWTLYVARSESSIHSTLDTGHSRDYPGPPVRVTQLVSALGVMKNEARYANFVKEQRGH</sequence>
<evidence type="ECO:0000256" key="1">
    <source>
        <dbReference type="SAM" id="MobiDB-lite"/>
    </source>
</evidence>
<evidence type="ECO:0000313" key="3">
    <source>
        <dbReference type="Proteomes" id="UP000007151"/>
    </source>
</evidence>
<dbReference type="InParanoid" id="A0A212FEB9"/>
<comment type="caution">
    <text evidence="2">The sequence shown here is derived from an EMBL/GenBank/DDBJ whole genome shotgun (WGS) entry which is preliminary data.</text>
</comment>
<name>A0A212FEB9_DANPL</name>
<dbReference type="KEGG" id="dpl:KGM_204770"/>
<reference evidence="2 3" key="1">
    <citation type="journal article" date="2011" name="Cell">
        <title>The monarch butterfly genome yields insights into long-distance migration.</title>
        <authorList>
            <person name="Zhan S."/>
            <person name="Merlin C."/>
            <person name="Boore J.L."/>
            <person name="Reppert S.M."/>
        </authorList>
    </citation>
    <scope>NUCLEOTIDE SEQUENCE [LARGE SCALE GENOMIC DNA]</scope>
    <source>
        <strain evidence="2">F-2</strain>
    </source>
</reference>
<protein>
    <submittedName>
        <fullName evidence="2">Uncharacterized protein</fullName>
    </submittedName>
</protein>
<organism evidence="2 3">
    <name type="scientific">Danaus plexippus plexippus</name>
    <dbReference type="NCBI Taxonomy" id="278856"/>
    <lineage>
        <taxon>Eukaryota</taxon>
        <taxon>Metazoa</taxon>
        <taxon>Ecdysozoa</taxon>
        <taxon>Arthropoda</taxon>
        <taxon>Hexapoda</taxon>
        <taxon>Insecta</taxon>
        <taxon>Pterygota</taxon>
        <taxon>Neoptera</taxon>
        <taxon>Endopterygota</taxon>
        <taxon>Lepidoptera</taxon>
        <taxon>Glossata</taxon>
        <taxon>Ditrysia</taxon>
        <taxon>Papilionoidea</taxon>
        <taxon>Nymphalidae</taxon>
        <taxon>Danainae</taxon>
        <taxon>Danaini</taxon>
        <taxon>Danaina</taxon>
        <taxon>Danaus</taxon>
        <taxon>Danaus</taxon>
    </lineage>
</organism>
<keyword evidence="3" id="KW-1185">Reference proteome</keyword>
<feature type="region of interest" description="Disordered" evidence="1">
    <location>
        <begin position="1"/>
        <end position="32"/>
    </location>
</feature>
<gene>
    <name evidence="2" type="ORF">KGM_204770</name>
</gene>
<feature type="compositionally biased region" description="Pro residues" evidence="1">
    <location>
        <begin position="21"/>
        <end position="32"/>
    </location>
</feature>
<dbReference type="AlphaFoldDB" id="A0A212FEB9"/>
<dbReference type="EMBL" id="AGBW02008947">
    <property type="protein sequence ID" value="OWR52115.1"/>
    <property type="molecule type" value="Genomic_DNA"/>
</dbReference>
<dbReference type="Proteomes" id="UP000007151">
    <property type="component" value="Unassembled WGS sequence"/>
</dbReference>
<accession>A0A212FEB9</accession>